<keyword evidence="1" id="KW-0812">Transmembrane</keyword>
<evidence type="ECO:0000313" key="3">
    <source>
        <dbReference type="Proteomes" id="UP000319731"/>
    </source>
</evidence>
<feature type="transmembrane region" description="Helical" evidence="1">
    <location>
        <begin position="201"/>
        <end position="225"/>
    </location>
</feature>
<sequence length="232" mass="25637">MSSLLDCIMTKKNEDSASERTQKLGAFAASTNANVRPEISTSRSTDQNTPDSWWWIFATGNLTHSIIILISCFLFSKWASEMDLSYWKLLFIAEAVIQGMLATSGLLNASSRRHFSYSQHTTIPTIALRSLVILHHLLRVPILFHLPYTNNLPIVAVIGSVIIAVGTNIRVQRLFATLVLLNLAMSLSIWNLACGMYSLNVLLTAVGVYPGTVAEAFNIGVWYWMAQTVAAS</sequence>
<dbReference type="AlphaFoldDB" id="A0A507CAY2"/>
<name>A0A507CAY2_9FUNG</name>
<protein>
    <submittedName>
        <fullName evidence="2">Uncharacterized protein</fullName>
    </submittedName>
</protein>
<feature type="transmembrane region" description="Helical" evidence="1">
    <location>
        <begin position="151"/>
        <end position="169"/>
    </location>
</feature>
<gene>
    <name evidence="2" type="ORF">SmJEL517_g01286</name>
</gene>
<dbReference type="GeneID" id="42002511"/>
<dbReference type="OrthoDB" id="2105613at2759"/>
<dbReference type="Proteomes" id="UP000319731">
    <property type="component" value="Unassembled WGS sequence"/>
</dbReference>
<evidence type="ECO:0000256" key="1">
    <source>
        <dbReference type="SAM" id="Phobius"/>
    </source>
</evidence>
<keyword evidence="1" id="KW-1133">Transmembrane helix</keyword>
<keyword evidence="1" id="KW-0472">Membrane</keyword>
<feature type="transmembrane region" description="Helical" evidence="1">
    <location>
        <begin position="87"/>
        <end position="106"/>
    </location>
</feature>
<dbReference type="RefSeq" id="XP_031026835.1">
    <property type="nucleotide sequence ID" value="XM_031167214.1"/>
</dbReference>
<evidence type="ECO:0000313" key="2">
    <source>
        <dbReference type="EMBL" id="TPX36621.1"/>
    </source>
</evidence>
<comment type="caution">
    <text evidence="2">The sequence shown here is derived from an EMBL/GenBank/DDBJ whole genome shotgun (WGS) entry which is preliminary data.</text>
</comment>
<reference evidence="2 3" key="1">
    <citation type="journal article" date="2019" name="Sci. Rep.">
        <title>Comparative genomics of chytrid fungi reveal insights into the obligate biotrophic and pathogenic lifestyle of Synchytrium endobioticum.</title>
        <authorList>
            <person name="van de Vossenberg B.T.L.H."/>
            <person name="Warris S."/>
            <person name="Nguyen H.D.T."/>
            <person name="van Gent-Pelzer M.P.E."/>
            <person name="Joly D.L."/>
            <person name="van de Geest H.C."/>
            <person name="Bonants P.J.M."/>
            <person name="Smith D.S."/>
            <person name="Levesque C.A."/>
            <person name="van der Lee T.A.J."/>
        </authorList>
    </citation>
    <scope>NUCLEOTIDE SEQUENCE [LARGE SCALE GENOMIC DNA]</scope>
    <source>
        <strain evidence="2 3">JEL517</strain>
    </source>
</reference>
<accession>A0A507CAY2</accession>
<keyword evidence="3" id="KW-1185">Reference proteome</keyword>
<proteinExistence type="predicted"/>
<dbReference type="EMBL" id="QEAO01000004">
    <property type="protein sequence ID" value="TPX36621.1"/>
    <property type="molecule type" value="Genomic_DNA"/>
</dbReference>
<feature type="transmembrane region" description="Helical" evidence="1">
    <location>
        <begin position="53"/>
        <end position="75"/>
    </location>
</feature>
<feature type="transmembrane region" description="Helical" evidence="1">
    <location>
        <begin position="175"/>
        <end position="194"/>
    </location>
</feature>
<organism evidence="2 3">
    <name type="scientific">Synchytrium microbalum</name>
    <dbReference type="NCBI Taxonomy" id="1806994"/>
    <lineage>
        <taxon>Eukaryota</taxon>
        <taxon>Fungi</taxon>
        <taxon>Fungi incertae sedis</taxon>
        <taxon>Chytridiomycota</taxon>
        <taxon>Chytridiomycota incertae sedis</taxon>
        <taxon>Chytridiomycetes</taxon>
        <taxon>Synchytriales</taxon>
        <taxon>Synchytriaceae</taxon>
        <taxon>Synchytrium</taxon>
    </lineage>
</organism>